<dbReference type="AlphaFoldDB" id="A0AAW2S8X3"/>
<protein>
    <recommendedName>
        <fullName evidence="2">Reverse transcriptase</fullName>
    </recommendedName>
</protein>
<proteinExistence type="predicted"/>
<reference evidence="1" key="2">
    <citation type="journal article" date="2024" name="Plant">
        <title>Genomic evolution and insights into agronomic trait innovations of Sesamum species.</title>
        <authorList>
            <person name="Miao H."/>
            <person name="Wang L."/>
            <person name="Qu L."/>
            <person name="Liu H."/>
            <person name="Sun Y."/>
            <person name="Le M."/>
            <person name="Wang Q."/>
            <person name="Wei S."/>
            <person name="Zheng Y."/>
            <person name="Lin W."/>
            <person name="Duan Y."/>
            <person name="Cao H."/>
            <person name="Xiong S."/>
            <person name="Wang X."/>
            <person name="Wei L."/>
            <person name="Li C."/>
            <person name="Ma Q."/>
            <person name="Ju M."/>
            <person name="Zhao R."/>
            <person name="Li G."/>
            <person name="Mu C."/>
            <person name="Tian Q."/>
            <person name="Mei H."/>
            <person name="Zhang T."/>
            <person name="Gao T."/>
            <person name="Zhang H."/>
        </authorList>
    </citation>
    <scope>NUCLEOTIDE SEQUENCE</scope>
    <source>
        <strain evidence="1">G02</strain>
    </source>
</reference>
<gene>
    <name evidence="1" type="ORF">Sradi_2762600</name>
</gene>
<organism evidence="1">
    <name type="scientific">Sesamum radiatum</name>
    <name type="common">Black benniseed</name>
    <dbReference type="NCBI Taxonomy" id="300843"/>
    <lineage>
        <taxon>Eukaryota</taxon>
        <taxon>Viridiplantae</taxon>
        <taxon>Streptophyta</taxon>
        <taxon>Embryophyta</taxon>
        <taxon>Tracheophyta</taxon>
        <taxon>Spermatophyta</taxon>
        <taxon>Magnoliopsida</taxon>
        <taxon>eudicotyledons</taxon>
        <taxon>Gunneridae</taxon>
        <taxon>Pentapetalae</taxon>
        <taxon>asterids</taxon>
        <taxon>lamiids</taxon>
        <taxon>Lamiales</taxon>
        <taxon>Pedaliaceae</taxon>
        <taxon>Sesamum</taxon>
    </lineage>
</organism>
<sequence>MDVKTAFLNVELDEEPRRSKRAKIAKTFGPEFLTYVLKMNQGQLMKALSSPEAPFWKEAINSEIESIMQNHTWELMDLPPGSTPLGCKMDSEKKVQG</sequence>
<reference evidence="1" key="1">
    <citation type="submission" date="2020-06" db="EMBL/GenBank/DDBJ databases">
        <authorList>
            <person name="Li T."/>
            <person name="Hu X."/>
            <person name="Zhang T."/>
            <person name="Song X."/>
            <person name="Zhang H."/>
            <person name="Dai N."/>
            <person name="Sheng W."/>
            <person name="Hou X."/>
            <person name="Wei L."/>
        </authorList>
    </citation>
    <scope>NUCLEOTIDE SEQUENCE</scope>
    <source>
        <strain evidence="1">G02</strain>
        <tissue evidence="1">Leaf</tissue>
    </source>
</reference>
<name>A0AAW2S8X3_SESRA</name>
<accession>A0AAW2S8X3</accession>
<evidence type="ECO:0008006" key="2">
    <source>
        <dbReference type="Google" id="ProtNLM"/>
    </source>
</evidence>
<dbReference type="EMBL" id="JACGWJ010000011">
    <property type="protein sequence ID" value="KAL0388808.1"/>
    <property type="molecule type" value="Genomic_DNA"/>
</dbReference>
<comment type="caution">
    <text evidence="1">The sequence shown here is derived from an EMBL/GenBank/DDBJ whole genome shotgun (WGS) entry which is preliminary data.</text>
</comment>
<evidence type="ECO:0000313" key="1">
    <source>
        <dbReference type="EMBL" id="KAL0388808.1"/>
    </source>
</evidence>